<evidence type="ECO:0000256" key="5">
    <source>
        <dbReference type="SAM" id="SignalP"/>
    </source>
</evidence>
<evidence type="ECO:0000256" key="3">
    <source>
        <dbReference type="ARBA" id="ARBA00022729"/>
    </source>
</evidence>
<feature type="domain" description="Solute-binding protein family 5" evidence="6">
    <location>
        <begin position="94"/>
        <end position="457"/>
    </location>
</feature>
<dbReference type="PROSITE" id="PS51257">
    <property type="entry name" value="PROKAR_LIPOPROTEIN"/>
    <property type="match status" value="1"/>
</dbReference>
<accession>A0ABT0XKP0</accession>
<evidence type="ECO:0000256" key="1">
    <source>
        <dbReference type="ARBA" id="ARBA00005695"/>
    </source>
</evidence>
<evidence type="ECO:0000256" key="2">
    <source>
        <dbReference type="ARBA" id="ARBA00022448"/>
    </source>
</evidence>
<evidence type="ECO:0000256" key="4">
    <source>
        <dbReference type="SAM" id="MobiDB-lite"/>
    </source>
</evidence>
<dbReference type="PANTHER" id="PTHR30290">
    <property type="entry name" value="PERIPLASMIC BINDING COMPONENT OF ABC TRANSPORTER"/>
    <property type="match status" value="1"/>
</dbReference>
<dbReference type="CDD" id="cd08499">
    <property type="entry name" value="PBP2_Ylib_like"/>
    <property type="match status" value="1"/>
</dbReference>
<dbReference type="Pfam" id="PF00496">
    <property type="entry name" value="SBP_bac_5"/>
    <property type="match status" value="1"/>
</dbReference>
<feature type="chain" id="PRO_5046467156" evidence="5">
    <location>
        <begin position="25"/>
        <end position="538"/>
    </location>
</feature>
<keyword evidence="3 5" id="KW-0732">Signal</keyword>
<proteinExistence type="inferred from homology"/>
<evidence type="ECO:0000313" key="7">
    <source>
        <dbReference type="EMBL" id="MCM2676473.1"/>
    </source>
</evidence>
<dbReference type="EMBL" id="JAMQJY010000001">
    <property type="protein sequence ID" value="MCM2676473.1"/>
    <property type="molecule type" value="Genomic_DNA"/>
</dbReference>
<evidence type="ECO:0000259" key="6">
    <source>
        <dbReference type="Pfam" id="PF00496"/>
    </source>
</evidence>
<feature type="region of interest" description="Disordered" evidence="4">
    <location>
        <begin position="28"/>
        <end position="49"/>
    </location>
</feature>
<dbReference type="Proteomes" id="UP001203665">
    <property type="component" value="Unassembled WGS sequence"/>
</dbReference>
<protein>
    <submittedName>
        <fullName evidence="7">Glutathione ABC transporter substrate-binding protein</fullName>
    </submittedName>
</protein>
<evidence type="ECO:0000313" key="8">
    <source>
        <dbReference type="Proteomes" id="UP001203665"/>
    </source>
</evidence>
<feature type="signal peptide" evidence="5">
    <location>
        <begin position="1"/>
        <end position="24"/>
    </location>
</feature>
<dbReference type="RefSeq" id="WP_251608667.1">
    <property type="nucleotide sequence ID" value="NZ_JAMQJY010000001.1"/>
</dbReference>
<dbReference type="PIRSF" id="PIRSF002741">
    <property type="entry name" value="MppA"/>
    <property type="match status" value="1"/>
</dbReference>
<dbReference type="Gene3D" id="3.90.76.10">
    <property type="entry name" value="Dipeptide-binding Protein, Domain 1"/>
    <property type="match status" value="1"/>
</dbReference>
<keyword evidence="2" id="KW-0813">Transport</keyword>
<sequence length="538" mass="59205">MKNLKKTYLFSLVLAFAIFLAACASEPTGNEGDSGSDDEGTSDNGGTEGGGDLIISLASDAVSLDLHGSNDTYSSNVASNIYETLVYHDKELELKDGLAESHEQLDANTWEFKLEQGVKFHDGSEFNADVVKANLDRILDPAIASQRAFLYDMIEEVEVIDDYTVHIKTEYPFAPLPAHLAHNGGGMMSGEMIAEDYEAMENGEEPGSVINNKAIGTGFFKFDTWSPGSELKLVKNDDYWGDPAKVDSVTFRVVPEDGTRIADLSTGAAHIADPLSPSDVAQIEATDNMHYESTESVAMMYIGFNSEKEPFDDANVRKALSMAINKQSIIDGIYDGHGLEAKSPLAPKVYGYSEDIDVIEYDPEEAKSLLAEAGYDEGELSITFNTSDHRERQSIAENVQQALNEIGVNVNINMQEWGSFLDSTANGEQEMFVLSWSTVTGDGDYGLFPLFHESQKGSAGNRTFTDNADLNELLMAARQNENQEERLDQYLEVQNIIADEAIVLPLFHEDYLLGVSDSVEGLWQHPTRRLMLQDVTLN</sequence>
<dbReference type="PANTHER" id="PTHR30290:SF9">
    <property type="entry name" value="OLIGOPEPTIDE-BINDING PROTEIN APPA"/>
    <property type="match status" value="1"/>
</dbReference>
<comment type="similarity">
    <text evidence="1">Belongs to the bacterial solute-binding protein 5 family.</text>
</comment>
<reference evidence="7" key="1">
    <citation type="submission" date="2022-06" db="EMBL/GenBank/DDBJ databases">
        <title>Alkalicoccobacillus porphyridii sp. nov., isolated from a marine red alga, Porphyridium purpureum and reclassification of Shouchella plakortidis and Shouchella gibsonii as Alkalicoccobacillus plakortidis comb. nov. and Alkalicoccobacillus gibsonii comb. nov.</title>
        <authorList>
            <person name="Kim K.H."/>
            <person name="Lee J.K."/>
            <person name="Han D.M."/>
            <person name="Baek J.H."/>
            <person name="Jeon C.O."/>
        </authorList>
    </citation>
    <scope>NUCLEOTIDE SEQUENCE</scope>
    <source>
        <strain evidence="7">DSM 19153</strain>
    </source>
</reference>
<dbReference type="InterPro" id="IPR030678">
    <property type="entry name" value="Peptide/Ni-bd"/>
</dbReference>
<comment type="caution">
    <text evidence="7">The sequence shown here is derived from an EMBL/GenBank/DDBJ whole genome shotgun (WGS) entry which is preliminary data.</text>
</comment>
<dbReference type="InterPro" id="IPR000914">
    <property type="entry name" value="SBP_5_dom"/>
</dbReference>
<dbReference type="SUPFAM" id="SSF53850">
    <property type="entry name" value="Periplasmic binding protein-like II"/>
    <property type="match status" value="1"/>
</dbReference>
<name>A0ABT0XKP0_9BACI</name>
<dbReference type="Gene3D" id="3.40.190.10">
    <property type="entry name" value="Periplasmic binding protein-like II"/>
    <property type="match status" value="1"/>
</dbReference>
<keyword evidence="8" id="KW-1185">Reference proteome</keyword>
<organism evidence="7 8">
    <name type="scientific">Alkalicoccobacillus plakortidis</name>
    <dbReference type="NCBI Taxonomy" id="444060"/>
    <lineage>
        <taxon>Bacteria</taxon>
        <taxon>Bacillati</taxon>
        <taxon>Bacillota</taxon>
        <taxon>Bacilli</taxon>
        <taxon>Bacillales</taxon>
        <taxon>Bacillaceae</taxon>
        <taxon>Alkalicoccobacillus</taxon>
    </lineage>
</organism>
<dbReference type="InterPro" id="IPR039424">
    <property type="entry name" value="SBP_5"/>
</dbReference>
<dbReference type="Gene3D" id="3.10.105.10">
    <property type="entry name" value="Dipeptide-binding Protein, Domain 3"/>
    <property type="match status" value="1"/>
</dbReference>
<gene>
    <name evidence="7" type="ORF">NDM98_13940</name>
</gene>